<evidence type="ECO:0000256" key="19">
    <source>
        <dbReference type="ARBA" id="ARBA00022840"/>
    </source>
</evidence>
<keyword evidence="15" id="KW-0677">Repeat</keyword>
<dbReference type="PROSITE" id="PS50824">
    <property type="entry name" value="DAPIN"/>
    <property type="match status" value="1"/>
</dbReference>
<dbReference type="SMART" id="SM00368">
    <property type="entry name" value="LRR_RI"/>
    <property type="match status" value="2"/>
</dbReference>
<evidence type="ECO:0000256" key="31">
    <source>
        <dbReference type="ARBA" id="ARBA00023233"/>
    </source>
</evidence>
<feature type="domain" description="NACHT" evidence="39">
    <location>
        <begin position="218"/>
        <end position="534"/>
    </location>
</feature>
<name>A0ABQ9TN25_SAGOE</name>
<dbReference type="PANTHER" id="PTHR45690:SF19">
    <property type="entry name" value="NACHT, LRR AND PYD DOMAINS-CONTAINING PROTEIN 3"/>
    <property type="match status" value="1"/>
</dbReference>
<keyword evidence="23" id="KW-0333">Golgi apparatus</keyword>
<dbReference type="InterPro" id="IPR027417">
    <property type="entry name" value="P-loop_NTPase"/>
</dbReference>
<evidence type="ECO:0000259" key="39">
    <source>
        <dbReference type="PROSITE" id="PS50837"/>
    </source>
</evidence>
<evidence type="ECO:0000256" key="3">
    <source>
        <dbReference type="ARBA" id="ARBA00004173"/>
    </source>
</evidence>
<evidence type="ECO:0000256" key="15">
    <source>
        <dbReference type="ARBA" id="ARBA00022737"/>
    </source>
</evidence>
<keyword evidence="20" id="KW-0832">Ubl conjugation</keyword>
<evidence type="ECO:0000256" key="2">
    <source>
        <dbReference type="ARBA" id="ARBA00004123"/>
    </source>
</evidence>
<dbReference type="Pfam" id="PF13516">
    <property type="entry name" value="LRR_6"/>
    <property type="match status" value="2"/>
</dbReference>
<keyword evidence="32" id="KW-0539">Nucleus</keyword>
<evidence type="ECO:0000256" key="17">
    <source>
        <dbReference type="ARBA" id="ARBA00022801"/>
    </source>
</evidence>
<keyword evidence="25" id="KW-0472">Membrane</keyword>
<sequence length="1086" mass="122648">MNMASTRCKLARYLEDLEDVDFKKFKMHLEDCPPQKGCIPLPRGQTEKADHVDLATLMIDFNGEEKAWAMAVWIFAAINRRDLYERAKRDEPKWDNACASNHTVICQEDSIEEEWMGLLGYLSRISVCKKKKDYGKKYRRHVRSRFQCIEDRNARLGESVSLNKRYTPLRLIKEHRSQQEREQELLTIGRTKAGDSPVSPIKMELLFEPDAEHSEPVHTVVFQGAAGIGKTILARKIMLDWASGTLYQDRFDYLFYIHCRELSLVTQRSLGDLIMSCCPDPNPPIHRILRKPSRILFLMDGFDELQGAFDEHIGPLCTDWRKAERGDILLSSLIRKKLLPEAFLLITTRPVALEKLQHLLDRPRHVEILGFSESKRKEYFFKYFSDEAQARAAFSLIQENEVLFTMCFIPLVCWIVCTGLKQQMESGKSLAQTSKTTTAVYIFFLSSLLQPRGGSQEHPLSAHLWGLCSLAADGIWNQKILFEESDLRNHGLQKADVSAFLRMNLFQKEVDCEKLFSFIHMTFQEFFAAMYYLLEEEKEGGTKNVPGSCLTLPSRDVTVLLENYGKFEKGYLIFVVRFLFGLVNQERTSYLEKKLSCKVSQQIRLELLKWIEVKAKAKKLQIQPSQLELFYCLYEMQEEDFVQRAMDYFPKIEINLSTRMDHVVSSFCIENCHRVESLSLGFLHNMPKEEEEEEKEGRHLDSAQRVPPGSLTVCSLGGDESRETAEKRRRPFQAPTFRRQKRLLRAVLMTSRAVGSQLPRTCREPKAQGDEPVHLWGAGVPLRQLPEDGQLVNSHLTSSFCRGLFSVLSTNQSLTELDLSDNSLGDPGMRVLCETLQHPGCNIQRLWSGPSQQLCSIFCSQMRAGTCTSEELPVGDNVSQDKRELRTARARGTGGKEAERAAGWGAWELTDGCSLRSGLGSLGAHGWVLPPQRAGEPGSSRMGAPSAAGWGAWELTDGCSLRSGLGSLGAHGWVLPVQRAGEPGSSRMGAPSAAGWGAWERPPSEPCAVLQSSLMTCVLMLSLLFSARRLGRCGLSHECCFDISLVLSSSQKLVELDLSDNALGDFGIRLLCVGLKHLLCNLKKLW</sequence>
<dbReference type="InterPro" id="IPR050637">
    <property type="entry name" value="NLRP_innate_immun_reg"/>
</dbReference>
<dbReference type="CDD" id="cd08320">
    <property type="entry name" value="Pyrin_NALPs"/>
    <property type="match status" value="1"/>
</dbReference>
<evidence type="ECO:0000256" key="37">
    <source>
        <dbReference type="SAM" id="MobiDB-lite"/>
    </source>
</evidence>
<evidence type="ECO:0000256" key="32">
    <source>
        <dbReference type="ARBA" id="ARBA00023242"/>
    </source>
</evidence>
<keyword evidence="18" id="KW-0256">Endoplasmic reticulum</keyword>
<dbReference type="Gene3D" id="1.10.533.10">
    <property type="entry name" value="Death Domain, Fas"/>
    <property type="match status" value="1"/>
</dbReference>
<keyword evidence="9" id="KW-0963">Cytoplasm</keyword>
<comment type="subcellular location">
    <subcellularLocation>
        <location evidence="5">Cytoplasm</location>
        <location evidence="5">Cytoskeleton</location>
        <location evidence="5">Microtubule organizing center</location>
    </subcellularLocation>
    <subcellularLocation>
        <location evidence="4">Endoplasmic reticulum</location>
    </subcellularLocation>
    <subcellularLocation>
        <location evidence="6">Golgi apparatus membrane</location>
    </subcellularLocation>
    <subcellularLocation>
        <location evidence="1">Inflammasome</location>
    </subcellularLocation>
    <subcellularLocation>
        <location evidence="3">Mitochondrion</location>
    </subcellularLocation>
    <subcellularLocation>
        <location evidence="2">Nucleus</location>
    </subcellularLocation>
    <subcellularLocation>
        <location evidence="7">Secreted</location>
    </subcellularLocation>
</comment>
<feature type="region of interest" description="Disordered" evidence="37">
    <location>
        <begin position="688"/>
        <end position="733"/>
    </location>
</feature>
<dbReference type="InterPro" id="IPR041075">
    <property type="entry name" value="NOD1/2_WH"/>
</dbReference>
<evidence type="ECO:0000256" key="24">
    <source>
        <dbReference type="ARBA" id="ARBA00023128"/>
    </source>
</evidence>
<dbReference type="PROSITE" id="PS50837">
    <property type="entry name" value="NACHT"/>
    <property type="match status" value="1"/>
</dbReference>
<evidence type="ECO:0000256" key="34">
    <source>
        <dbReference type="ARBA" id="ARBA00040040"/>
    </source>
</evidence>
<dbReference type="InterPro" id="IPR029495">
    <property type="entry name" value="NACHT-assoc"/>
</dbReference>
<evidence type="ECO:0000259" key="38">
    <source>
        <dbReference type="PROSITE" id="PS50824"/>
    </source>
</evidence>
<protein>
    <recommendedName>
        <fullName evidence="34">NACHT, LRR and PYD domains-containing protein 3</fullName>
    </recommendedName>
</protein>
<keyword evidence="41" id="KW-1185">Reference proteome</keyword>
<feature type="domain" description="Pyrin" evidence="38">
    <location>
        <begin position="1"/>
        <end position="93"/>
    </location>
</feature>
<evidence type="ECO:0000256" key="14">
    <source>
        <dbReference type="ARBA" id="ARBA00022614"/>
    </source>
</evidence>
<keyword evidence="14" id="KW-0433">Leucine-rich repeat</keyword>
<dbReference type="InterPro" id="IPR032675">
    <property type="entry name" value="LRR_dom_sf"/>
</dbReference>
<evidence type="ECO:0000256" key="21">
    <source>
        <dbReference type="ARBA" id="ARBA00022859"/>
    </source>
</evidence>
<evidence type="ECO:0000256" key="10">
    <source>
        <dbReference type="ARBA" id="ARBA00022499"/>
    </source>
</evidence>
<evidence type="ECO:0000256" key="25">
    <source>
        <dbReference type="ARBA" id="ARBA00023136"/>
    </source>
</evidence>
<keyword evidence="13" id="KW-0399">Innate immunity</keyword>
<evidence type="ECO:0000256" key="27">
    <source>
        <dbReference type="ARBA" id="ARBA00023159"/>
    </source>
</evidence>
<dbReference type="Pfam" id="PF05729">
    <property type="entry name" value="NACHT"/>
    <property type="match status" value="1"/>
</dbReference>
<keyword evidence="12" id="KW-0597">Phosphoprotein</keyword>
<keyword evidence="11" id="KW-0964">Secreted</keyword>
<keyword evidence="10" id="KW-1017">Isopeptide bond</keyword>
<keyword evidence="26" id="KW-0564">Palmitate</keyword>
<dbReference type="Pfam" id="PF14484">
    <property type="entry name" value="FISNA"/>
    <property type="match status" value="1"/>
</dbReference>
<evidence type="ECO:0000256" key="18">
    <source>
        <dbReference type="ARBA" id="ARBA00022824"/>
    </source>
</evidence>
<accession>A0ABQ9TN25</accession>
<organism evidence="40 41">
    <name type="scientific">Saguinus oedipus</name>
    <name type="common">Cotton-top tamarin</name>
    <name type="synonym">Oedipomidas oedipus</name>
    <dbReference type="NCBI Taxonomy" id="9490"/>
    <lineage>
        <taxon>Eukaryota</taxon>
        <taxon>Metazoa</taxon>
        <taxon>Chordata</taxon>
        <taxon>Craniata</taxon>
        <taxon>Vertebrata</taxon>
        <taxon>Euteleostomi</taxon>
        <taxon>Mammalia</taxon>
        <taxon>Eutheria</taxon>
        <taxon>Euarchontoglires</taxon>
        <taxon>Primates</taxon>
        <taxon>Haplorrhini</taxon>
        <taxon>Platyrrhini</taxon>
        <taxon>Cebidae</taxon>
        <taxon>Callitrichinae</taxon>
        <taxon>Saguinus</taxon>
    </lineage>
</organism>
<keyword evidence="27" id="KW-0010">Activator</keyword>
<evidence type="ECO:0000256" key="13">
    <source>
        <dbReference type="ARBA" id="ARBA00022588"/>
    </source>
</evidence>
<dbReference type="SMART" id="SM01289">
    <property type="entry name" value="PYRIN"/>
    <property type="match status" value="1"/>
</dbReference>
<keyword evidence="28" id="KW-0804">Transcription</keyword>
<comment type="caution">
    <text evidence="40">The sequence shown here is derived from an EMBL/GenBank/DDBJ whole genome shotgun (WGS) entry which is preliminary data.</text>
</comment>
<comment type="similarity">
    <text evidence="8">Belongs to the NLRP family.</text>
</comment>
<evidence type="ECO:0000256" key="7">
    <source>
        <dbReference type="ARBA" id="ARBA00004613"/>
    </source>
</evidence>
<evidence type="ECO:0000256" key="29">
    <source>
        <dbReference type="ARBA" id="ARBA00023198"/>
    </source>
</evidence>
<evidence type="ECO:0000256" key="9">
    <source>
        <dbReference type="ARBA" id="ARBA00022490"/>
    </source>
</evidence>
<keyword evidence="29" id="KW-0395">Inflammatory response</keyword>
<dbReference type="SMART" id="SM01288">
    <property type="entry name" value="FISNA"/>
    <property type="match status" value="1"/>
</dbReference>
<dbReference type="InterPro" id="IPR001611">
    <property type="entry name" value="Leu-rich_rpt"/>
</dbReference>
<dbReference type="SUPFAM" id="SSF52047">
    <property type="entry name" value="RNI-like"/>
    <property type="match status" value="1"/>
</dbReference>
<dbReference type="InterPro" id="IPR041267">
    <property type="entry name" value="NLRP_HD2"/>
</dbReference>
<evidence type="ECO:0000256" key="26">
    <source>
        <dbReference type="ARBA" id="ARBA00023139"/>
    </source>
</evidence>
<reference evidence="40 41" key="1">
    <citation type="submission" date="2023-05" db="EMBL/GenBank/DDBJ databases">
        <title>B98-5 Cell Line De Novo Hybrid Assembly: An Optical Mapping Approach.</title>
        <authorList>
            <person name="Kananen K."/>
            <person name="Auerbach J.A."/>
            <person name="Kautto E."/>
            <person name="Blachly J.S."/>
        </authorList>
    </citation>
    <scope>NUCLEOTIDE SEQUENCE [LARGE SCALE GENOMIC DNA]</scope>
    <source>
        <strain evidence="40">B95-8</strain>
        <tissue evidence="40">Cell line</tissue>
    </source>
</reference>
<evidence type="ECO:0000256" key="8">
    <source>
        <dbReference type="ARBA" id="ARBA00008665"/>
    </source>
</evidence>
<dbReference type="EMBL" id="JASSZA010000020">
    <property type="protein sequence ID" value="KAK2085823.1"/>
    <property type="molecule type" value="Genomic_DNA"/>
</dbReference>
<dbReference type="Proteomes" id="UP001266305">
    <property type="component" value="Unassembled WGS sequence"/>
</dbReference>
<keyword evidence="31" id="KW-1271">Inflammasome</keyword>
<evidence type="ECO:0000313" key="41">
    <source>
        <dbReference type="Proteomes" id="UP001266305"/>
    </source>
</evidence>
<keyword evidence="30" id="KW-0206">Cytoskeleton</keyword>
<evidence type="ECO:0000256" key="11">
    <source>
        <dbReference type="ARBA" id="ARBA00022525"/>
    </source>
</evidence>
<evidence type="ECO:0000256" key="5">
    <source>
        <dbReference type="ARBA" id="ARBA00004267"/>
    </source>
</evidence>
<evidence type="ECO:0000313" key="40">
    <source>
        <dbReference type="EMBL" id="KAK2085823.1"/>
    </source>
</evidence>
<evidence type="ECO:0000256" key="6">
    <source>
        <dbReference type="ARBA" id="ARBA00004394"/>
    </source>
</evidence>
<keyword evidence="16" id="KW-0547">Nucleotide-binding</keyword>
<keyword evidence="22" id="KW-0805">Transcription regulation</keyword>
<evidence type="ECO:0000256" key="1">
    <source>
        <dbReference type="ARBA" id="ARBA00004110"/>
    </source>
</evidence>
<evidence type="ECO:0000256" key="36">
    <source>
        <dbReference type="ARBA" id="ARBA00048778"/>
    </source>
</evidence>
<dbReference type="InterPro" id="IPR004020">
    <property type="entry name" value="DAPIN"/>
</dbReference>
<evidence type="ECO:0000256" key="33">
    <source>
        <dbReference type="ARBA" id="ARBA00023288"/>
    </source>
</evidence>
<dbReference type="PANTHER" id="PTHR45690">
    <property type="entry name" value="NACHT, LRR AND PYD DOMAINS-CONTAINING PROTEIN 12"/>
    <property type="match status" value="1"/>
</dbReference>
<dbReference type="Pfam" id="PF17776">
    <property type="entry name" value="NLRC4_HD2"/>
    <property type="match status" value="1"/>
</dbReference>
<evidence type="ECO:0000256" key="4">
    <source>
        <dbReference type="ARBA" id="ARBA00004240"/>
    </source>
</evidence>
<evidence type="ECO:0000256" key="28">
    <source>
        <dbReference type="ARBA" id="ARBA00023163"/>
    </source>
</evidence>
<dbReference type="SUPFAM" id="SSF47986">
    <property type="entry name" value="DEATH domain"/>
    <property type="match status" value="1"/>
</dbReference>
<evidence type="ECO:0000256" key="30">
    <source>
        <dbReference type="ARBA" id="ARBA00023212"/>
    </source>
</evidence>
<dbReference type="Pfam" id="PF17779">
    <property type="entry name" value="WHD_NOD2"/>
    <property type="match status" value="1"/>
</dbReference>
<evidence type="ECO:0000256" key="16">
    <source>
        <dbReference type="ARBA" id="ARBA00022741"/>
    </source>
</evidence>
<comment type="function">
    <text evidence="35">Independently of inflammasome activation, regulates the differentiation of T helper 2 (Th2) cells and has a role in Th2 cell-dependent asthma and tumor growth. During Th2 differentiation, required for optimal IRF4 binding to IL4 promoter and for IRF4-dependent IL4 transcription. Binds to the consensus DNA sequence 5'-GRRGGNRGAG-3'. May also participate in the transcription of IL5, IL13, GATA3, CCR3, CCR4 and MAF.</text>
</comment>
<dbReference type="Gene3D" id="3.40.50.300">
    <property type="entry name" value="P-loop containing nucleotide triphosphate hydrolases"/>
    <property type="match status" value="1"/>
</dbReference>
<evidence type="ECO:0000256" key="12">
    <source>
        <dbReference type="ARBA" id="ARBA00022553"/>
    </source>
</evidence>
<keyword evidence="19" id="KW-0067">ATP-binding</keyword>
<dbReference type="Gene3D" id="3.80.10.10">
    <property type="entry name" value="Ribonuclease Inhibitor"/>
    <property type="match status" value="2"/>
</dbReference>
<keyword evidence="17" id="KW-0378">Hydrolase</keyword>
<comment type="catalytic activity">
    <reaction evidence="36">
        <text>ATP + H2O = ADP + phosphate + H(+)</text>
        <dbReference type="Rhea" id="RHEA:13065"/>
        <dbReference type="ChEBI" id="CHEBI:15377"/>
        <dbReference type="ChEBI" id="CHEBI:15378"/>
        <dbReference type="ChEBI" id="CHEBI:30616"/>
        <dbReference type="ChEBI" id="CHEBI:43474"/>
        <dbReference type="ChEBI" id="CHEBI:456216"/>
    </reaction>
    <physiologicalReaction direction="left-to-right" evidence="36">
        <dbReference type="Rhea" id="RHEA:13066"/>
    </physiologicalReaction>
</comment>
<proteinExistence type="inferred from homology"/>
<evidence type="ECO:0000256" key="23">
    <source>
        <dbReference type="ARBA" id="ARBA00023034"/>
    </source>
</evidence>
<dbReference type="InterPro" id="IPR011029">
    <property type="entry name" value="DEATH-like_dom_sf"/>
</dbReference>
<evidence type="ECO:0000256" key="22">
    <source>
        <dbReference type="ARBA" id="ARBA00023015"/>
    </source>
</evidence>
<evidence type="ECO:0000256" key="20">
    <source>
        <dbReference type="ARBA" id="ARBA00022843"/>
    </source>
</evidence>
<dbReference type="SUPFAM" id="SSF52540">
    <property type="entry name" value="P-loop containing nucleoside triphosphate hydrolases"/>
    <property type="match status" value="1"/>
</dbReference>
<keyword evidence="33" id="KW-0449">Lipoprotein</keyword>
<evidence type="ECO:0000256" key="35">
    <source>
        <dbReference type="ARBA" id="ARBA00045987"/>
    </source>
</evidence>
<keyword evidence="21" id="KW-0391">Immunity</keyword>
<keyword evidence="24" id="KW-0496">Mitochondrion</keyword>
<dbReference type="Pfam" id="PF02758">
    <property type="entry name" value="PYRIN"/>
    <property type="match status" value="1"/>
</dbReference>
<dbReference type="InterPro" id="IPR007111">
    <property type="entry name" value="NACHT_NTPase"/>
</dbReference>
<gene>
    <name evidence="40" type="primary">NLRP3_2</name>
    <name evidence="40" type="ORF">P7K49_035248</name>
</gene>